<protein>
    <submittedName>
        <fullName evidence="2 3">Uncharacterized protein</fullName>
    </submittedName>
</protein>
<dbReference type="AlphaFoldDB" id="A0A834VD88"/>
<evidence type="ECO:0000256" key="1">
    <source>
        <dbReference type="SAM" id="MobiDB-lite"/>
    </source>
</evidence>
<proteinExistence type="predicted"/>
<accession>A0A834VD88</accession>
<evidence type="ECO:0000313" key="3">
    <source>
        <dbReference type="EnsemblMetazoa" id="KAF7490979.1"/>
    </source>
</evidence>
<dbReference type="OrthoDB" id="6497543at2759"/>
<dbReference type="EnsemblMetazoa" id="SSS_6355s_mrna">
    <property type="protein sequence ID" value="KAF7490979.1"/>
    <property type="gene ID" value="SSS_6355"/>
</dbReference>
<name>A0A834VD88_SARSC</name>
<sequence>MSSKSYHLIEKMMMMMMMRMILGTTIILIIINQSLWIECFSLQSSSLSPSASMFSSSASRAMENNREQMEQQSRKDSEVEKITKYMIDDRDDSQTIIYSQVPMNNLVQTCFRNIPLKYRERCLTESFERYAGSVYPQKSRCCTKWSHIECMKQYTYNNIYCNVHQQTAVKRYFEQIRSLRSNGSPECADYRPIDEEQSYWSSDFGRMARCAESVEYEFRNCPQNTNSNNNNNLEQ</sequence>
<dbReference type="Proteomes" id="UP000070412">
    <property type="component" value="Unassembled WGS sequence"/>
</dbReference>
<reference evidence="4" key="1">
    <citation type="journal article" date="2020" name="PLoS Negl. Trop. Dis.">
        <title>High-quality nuclear genome for Sarcoptes scabiei-A critical resource for a neglected parasite.</title>
        <authorList>
            <person name="Korhonen P.K."/>
            <person name="Gasser R.B."/>
            <person name="Ma G."/>
            <person name="Wang T."/>
            <person name="Stroehlein A.J."/>
            <person name="Young N.D."/>
            <person name="Ang C.S."/>
            <person name="Fernando D.D."/>
            <person name="Lu H.C."/>
            <person name="Taylor S."/>
            <person name="Reynolds S.L."/>
            <person name="Mofiz E."/>
            <person name="Najaraj S.H."/>
            <person name="Gowda H."/>
            <person name="Madugundu A."/>
            <person name="Renuse S."/>
            <person name="Holt D."/>
            <person name="Pandey A."/>
            <person name="Papenfuss A.T."/>
            <person name="Fischer K."/>
        </authorList>
    </citation>
    <scope>NUCLEOTIDE SEQUENCE [LARGE SCALE GENOMIC DNA]</scope>
</reference>
<keyword evidence="4" id="KW-1185">Reference proteome</keyword>
<reference evidence="2" key="2">
    <citation type="submission" date="2020-01" db="EMBL/GenBank/DDBJ databases">
        <authorList>
            <person name="Korhonen P.K.K."/>
            <person name="Guangxu M.G."/>
            <person name="Wang T.W."/>
            <person name="Stroehlein A.J.S."/>
            <person name="Young N.D."/>
            <person name="Ang C.-S.A."/>
            <person name="Fernando D.W.F."/>
            <person name="Lu H.L."/>
            <person name="Taylor S.T."/>
            <person name="Ehtesham M.E.M."/>
            <person name="Najaraj S.H.N."/>
            <person name="Harsha G.H.G."/>
            <person name="Madugundu A.M."/>
            <person name="Renuse S.R."/>
            <person name="Holt D.H."/>
            <person name="Pandey A.P."/>
            <person name="Papenfuss A.P."/>
            <person name="Gasser R.B.G."/>
            <person name="Fischer K.F."/>
        </authorList>
    </citation>
    <scope>NUCLEOTIDE SEQUENCE</scope>
    <source>
        <strain evidence="2">SSS_KF_BRIS2020</strain>
    </source>
</reference>
<evidence type="ECO:0000313" key="4">
    <source>
        <dbReference type="Proteomes" id="UP000070412"/>
    </source>
</evidence>
<feature type="compositionally biased region" description="Basic and acidic residues" evidence="1">
    <location>
        <begin position="63"/>
        <end position="77"/>
    </location>
</feature>
<feature type="region of interest" description="Disordered" evidence="1">
    <location>
        <begin position="58"/>
        <end position="77"/>
    </location>
</feature>
<evidence type="ECO:0000313" key="2">
    <source>
        <dbReference type="EMBL" id="KAF7490979.1"/>
    </source>
</evidence>
<organism evidence="2">
    <name type="scientific">Sarcoptes scabiei</name>
    <name type="common">Itch mite</name>
    <name type="synonym">Acarus scabiei</name>
    <dbReference type="NCBI Taxonomy" id="52283"/>
    <lineage>
        <taxon>Eukaryota</taxon>
        <taxon>Metazoa</taxon>
        <taxon>Ecdysozoa</taxon>
        <taxon>Arthropoda</taxon>
        <taxon>Chelicerata</taxon>
        <taxon>Arachnida</taxon>
        <taxon>Acari</taxon>
        <taxon>Acariformes</taxon>
        <taxon>Sarcoptiformes</taxon>
        <taxon>Astigmata</taxon>
        <taxon>Psoroptidia</taxon>
        <taxon>Sarcoptoidea</taxon>
        <taxon>Sarcoptidae</taxon>
        <taxon>Sarcoptinae</taxon>
        <taxon>Sarcoptes</taxon>
    </lineage>
</organism>
<reference evidence="3" key="3">
    <citation type="submission" date="2022-06" db="UniProtKB">
        <authorList>
            <consortium name="EnsemblMetazoa"/>
        </authorList>
    </citation>
    <scope>IDENTIFICATION</scope>
</reference>
<dbReference type="EMBL" id="WVUK01000062">
    <property type="protein sequence ID" value="KAF7490979.1"/>
    <property type="molecule type" value="Genomic_DNA"/>
</dbReference>
<gene>
    <name evidence="2" type="ORF">SSS_6355</name>
</gene>